<proteinExistence type="predicted"/>
<sequence length="484" mass="55730">MVQGLAIRGHVDENSNYRALLALVAEDNTDLASWLQRSKYKWISHDVTNELGSIMAHEVLKHLVKLVKDRDAPYFSVLIDETADVTNHEQVSICFRFVDDDFEINEVFFGFYKTESTTAETLKNILRDVLTRFDIDIKFCRGIATDGAANMTGALSGLQAKIREIEPRVIQVHCLAHSLNLVVQEAMKVQSTVRDYLATAKDLITFVCASPKRQAMFESLQMSDDDTLDNVTQTHRLRPFCPTRWCCRISSLKTIIQNYEELVLFLTEIEGTDRSDVGAKVNGFLKHLQSFEFIFMSCFLIKILDPVEMLNAALQSSSLHLQMAMNNVDNTKELIQSYRTDEHFDEIWNSSLGMAEKYQAGEPEQPRMRQVPKRYDSGAQPTRFLSPKDYYRQIYYQVVDTVINSIDDRFTQASTSHLKHVESFLLRKNKEDEDQDYVTTFYKDDFDSNRLILHRDMLLDILKSKSVSPKHFGTLLLLFFANKS</sequence>
<dbReference type="Pfam" id="PF14291">
    <property type="entry name" value="DUF4371"/>
    <property type="match status" value="1"/>
</dbReference>
<reference evidence="2 3" key="1">
    <citation type="journal article" date="2018" name="Elife">
        <title>Firefly genomes illuminate parallel origins of bioluminescence in beetles.</title>
        <authorList>
            <person name="Fallon T.R."/>
            <person name="Lower S.E."/>
            <person name="Chang C.H."/>
            <person name="Bessho-Uehara M."/>
            <person name="Martin G.J."/>
            <person name="Bewick A.J."/>
            <person name="Behringer M."/>
            <person name="Debat H.J."/>
            <person name="Wong I."/>
            <person name="Day J.C."/>
            <person name="Suvorov A."/>
            <person name="Silva C.J."/>
            <person name="Stanger-Hall K.F."/>
            <person name="Hall D.W."/>
            <person name="Schmitz R.J."/>
            <person name="Nelson D.R."/>
            <person name="Lewis S.M."/>
            <person name="Shigenobu S."/>
            <person name="Bybee S.M."/>
            <person name="Larracuente A.M."/>
            <person name="Oba Y."/>
            <person name="Weng J.K."/>
        </authorList>
    </citation>
    <scope>NUCLEOTIDE SEQUENCE [LARGE SCALE GENOMIC DNA]</scope>
    <source>
        <strain evidence="2">1611_PpyrPB1</strain>
        <tissue evidence="2">Whole body</tissue>
    </source>
</reference>
<feature type="domain" description="DUF4371" evidence="1">
    <location>
        <begin position="3"/>
        <end position="157"/>
    </location>
</feature>
<evidence type="ECO:0000259" key="1">
    <source>
        <dbReference type="Pfam" id="PF14291"/>
    </source>
</evidence>
<evidence type="ECO:0000313" key="2">
    <source>
        <dbReference type="EMBL" id="KAB0803807.1"/>
    </source>
</evidence>
<organism evidence="2 3">
    <name type="scientific">Photinus pyralis</name>
    <name type="common">Common eastern firefly</name>
    <name type="synonym">Lampyris pyralis</name>
    <dbReference type="NCBI Taxonomy" id="7054"/>
    <lineage>
        <taxon>Eukaryota</taxon>
        <taxon>Metazoa</taxon>
        <taxon>Ecdysozoa</taxon>
        <taxon>Arthropoda</taxon>
        <taxon>Hexapoda</taxon>
        <taxon>Insecta</taxon>
        <taxon>Pterygota</taxon>
        <taxon>Neoptera</taxon>
        <taxon>Endopterygota</taxon>
        <taxon>Coleoptera</taxon>
        <taxon>Polyphaga</taxon>
        <taxon>Elateriformia</taxon>
        <taxon>Elateroidea</taxon>
        <taxon>Lampyridae</taxon>
        <taxon>Lampyrinae</taxon>
        <taxon>Photinus</taxon>
    </lineage>
</organism>
<dbReference type="InterPro" id="IPR012337">
    <property type="entry name" value="RNaseH-like_sf"/>
</dbReference>
<comment type="caution">
    <text evidence="2">The sequence shown here is derived from an EMBL/GenBank/DDBJ whole genome shotgun (WGS) entry which is preliminary data.</text>
</comment>
<keyword evidence="3" id="KW-1185">Reference proteome</keyword>
<name>A0A5N4B2I0_PHOPY</name>
<dbReference type="Proteomes" id="UP000327044">
    <property type="component" value="Unassembled WGS sequence"/>
</dbReference>
<dbReference type="SUPFAM" id="SSF53098">
    <property type="entry name" value="Ribonuclease H-like"/>
    <property type="match status" value="1"/>
</dbReference>
<protein>
    <recommendedName>
        <fullName evidence="1">DUF4371 domain-containing protein</fullName>
    </recommendedName>
</protein>
<dbReference type="InterPro" id="IPR025398">
    <property type="entry name" value="DUF4371"/>
</dbReference>
<accession>A0A5N4B2I0</accession>
<dbReference type="AlphaFoldDB" id="A0A5N4B2I0"/>
<gene>
    <name evidence="2" type="ORF">PPYR_00777</name>
</gene>
<dbReference type="InParanoid" id="A0A5N4B2I0"/>
<dbReference type="PANTHER" id="PTHR45749:SF14">
    <property type="entry name" value="TTF-TYPE DOMAIN-CONTAINING PROTEIN"/>
    <property type="match status" value="1"/>
</dbReference>
<evidence type="ECO:0000313" key="3">
    <source>
        <dbReference type="Proteomes" id="UP000327044"/>
    </source>
</evidence>
<dbReference type="EMBL" id="VVIM01000001">
    <property type="protein sequence ID" value="KAB0803807.1"/>
    <property type="molecule type" value="Genomic_DNA"/>
</dbReference>
<dbReference type="PANTHER" id="PTHR45749">
    <property type="match status" value="1"/>
</dbReference>